<reference evidence="1" key="1">
    <citation type="journal article" date="2018" name="PLoS Negl. Trop. Dis.">
        <title>An insight into the salivary gland and fat body transcriptome of Panstrongylus lignarius (Hemiptera: Heteroptera), the main vector of Chagas disease in Peru.</title>
        <authorList>
            <person name="Nevoa J.C."/>
            <person name="Mendes M.T."/>
            <person name="da Silva M.V."/>
            <person name="Soares S.C."/>
            <person name="Oliveira C.J.F."/>
            <person name="Ribeiro J.M.C."/>
        </authorList>
    </citation>
    <scope>NUCLEOTIDE SEQUENCE</scope>
</reference>
<organism evidence="1">
    <name type="scientific">Panstrongylus lignarius</name>
    <dbReference type="NCBI Taxonomy" id="156445"/>
    <lineage>
        <taxon>Eukaryota</taxon>
        <taxon>Metazoa</taxon>
        <taxon>Ecdysozoa</taxon>
        <taxon>Arthropoda</taxon>
        <taxon>Hexapoda</taxon>
        <taxon>Insecta</taxon>
        <taxon>Pterygota</taxon>
        <taxon>Neoptera</taxon>
        <taxon>Paraneoptera</taxon>
        <taxon>Hemiptera</taxon>
        <taxon>Heteroptera</taxon>
        <taxon>Panheteroptera</taxon>
        <taxon>Cimicomorpha</taxon>
        <taxon>Reduviidae</taxon>
        <taxon>Triatominae</taxon>
        <taxon>Panstrongylus</taxon>
    </lineage>
</organism>
<name>A0A224Y3W8_9HEMI</name>
<protein>
    <submittedName>
        <fullName evidence="1">Uncharacterized protein</fullName>
    </submittedName>
</protein>
<accession>A0A224Y3W8</accession>
<proteinExistence type="predicted"/>
<evidence type="ECO:0000313" key="1">
    <source>
        <dbReference type="EMBL" id="JAW15139.1"/>
    </source>
</evidence>
<dbReference type="AlphaFoldDB" id="A0A224Y3W8"/>
<dbReference type="EMBL" id="GFTR01001287">
    <property type="protein sequence ID" value="JAW15139.1"/>
    <property type="molecule type" value="Transcribed_RNA"/>
</dbReference>
<sequence length="91" mass="10581">MVYQVPLCCFSFLLLSYSHIPSCHHPFYHPSIPHRLCRYRWTDSDALFATVVLGGAGQCLPLYPNVRRFFSPFQPYQMLISSYRPVSLDHS</sequence>